<dbReference type="GO" id="GO:0030497">
    <property type="term" value="P:fatty acid elongation"/>
    <property type="evidence" value="ECO:0007669"/>
    <property type="project" value="TreeGrafter"/>
</dbReference>
<evidence type="ECO:0000313" key="3">
    <source>
        <dbReference type="Proteomes" id="UP000219048"/>
    </source>
</evidence>
<accession>A0A285MYK9</accession>
<organism evidence="2 3">
    <name type="scientific">Flagellimonas pacifica</name>
    <dbReference type="NCBI Taxonomy" id="1247520"/>
    <lineage>
        <taxon>Bacteria</taxon>
        <taxon>Pseudomonadati</taxon>
        <taxon>Bacteroidota</taxon>
        <taxon>Flavobacteriia</taxon>
        <taxon>Flavobacteriales</taxon>
        <taxon>Flavobacteriaceae</taxon>
        <taxon>Flagellimonas</taxon>
    </lineage>
</organism>
<dbReference type="OrthoDB" id="9804104at2"/>
<dbReference type="PRINTS" id="PR00080">
    <property type="entry name" value="SDRFAMILY"/>
</dbReference>
<proteinExistence type="inferred from homology"/>
<dbReference type="InterPro" id="IPR020904">
    <property type="entry name" value="Sc_DH/Rdtase_CS"/>
</dbReference>
<sequence>MNSFKKKVVLVTGAASGIGRATAVYFIQQGATVFGFDRDAEGLSTIENIFSCVVDLTDHMTLANHVEDIFDVQGGIDILVNNVGFSYYTRHLDSTIEEWRKTMAVNLESYYMMAKLVTPCMIENGGGRIVNISSIQAIASQPTVGAYVASKGGVGAWTRTLAVDLAEHNILVNAIAPGCIQTPMAIIDGVDEFETNDFQEWYIRQRKIPLARVGQPEEIAKAVLFLCGEDNTYITGHTLVVDGGLTITF</sequence>
<dbReference type="GO" id="GO:0016616">
    <property type="term" value="F:oxidoreductase activity, acting on the CH-OH group of donors, NAD or NADP as acceptor"/>
    <property type="evidence" value="ECO:0007669"/>
    <property type="project" value="TreeGrafter"/>
</dbReference>
<dbReference type="SUPFAM" id="SSF51735">
    <property type="entry name" value="NAD(P)-binding Rossmann-fold domains"/>
    <property type="match status" value="1"/>
</dbReference>
<dbReference type="InterPro" id="IPR036291">
    <property type="entry name" value="NAD(P)-bd_dom_sf"/>
</dbReference>
<dbReference type="RefSeq" id="WP_097047193.1">
    <property type="nucleotide sequence ID" value="NZ_OBEH01000007.1"/>
</dbReference>
<dbReference type="PROSITE" id="PS00061">
    <property type="entry name" value="ADH_SHORT"/>
    <property type="match status" value="1"/>
</dbReference>
<comment type="similarity">
    <text evidence="1">Belongs to the short-chain dehydrogenases/reductases (SDR) family.</text>
</comment>
<dbReference type="InterPro" id="IPR002347">
    <property type="entry name" value="SDR_fam"/>
</dbReference>
<dbReference type="Gene3D" id="3.40.50.720">
    <property type="entry name" value="NAD(P)-binding Rossmann-like Domain"/>
    <property type="match status" value="1"/>
</dbReference>
<dbReference type="FunFam" id="3.40.50.720:FF:000084">
    <property type="entry name" value="Short-chain dehydrogenase reductase"/>
    <property type="match status" value="1"/>
</dbReference>
<dbReference type="EMBL" id="OBEH01000007">
    <property type="protein sequence ID" value="SNZ01753.1"/>
    <property type="molecule type" value="Genomic_DNA"/>
</dbReference>
<dbReference type="Pfam" id="PF13561">
    <property type="entry name" value="adh_short_C2"/>
    <property type="match status" value="1"/>
</dbReference>
<evidence type="ECO:0000313" key="2">
    <source>
        <dbReference type="EMBL" id="SNZ01753.1"/>
    </source>
</evidence>
<protein>
    <submittedName>
        <fullName evidence="2">3-oxoacyl-[acyl-carrier protein] reductase</fullName>
    </submittedName>
</protein>
<dbReference type="AlphaFoldDB" id="A0A285MYK9"/>
<dbReference type="PRINTS" id="PR00081">
    <property type="entry name" value="GDHRDH"/>
</dbReference>
<dbReference type="PANTHER" id="PTHR42760:SF123">
    <property type="entry name" value="OXIDOREDUCTASE"/>
    <property type="match status" value="1"/>
</dbReference>
<keyword evidence="3" id="KW-1185">Reference proteome</keyword>
<reference evidence="3" key="1">
    <citation type="submission" date="2017-09" db="EMBL/GenBank/DDBJ databases">
        <authorList>
            <person name="Varghese N."/>
            <person name="Submissions S."/>
        </authorList>
    </citation>
    <scope>NUCLEOTIDE SEQUENCE [LARGE SCALE GENOMIC DNA]</scope>
    <source>
        <strain evidence="3">DSM 25885</strain>
    </source>
</reference>
<dbReference type="Proteomes" id="UP000219048">
    <property type="component" value="Unassembled WGS sequence"/>
</dbReference>
<dbReference type="PANTHER" id="PTHR42760">
    <property type="entry name" value="SHORT-CHAIN DEHYDROGENASES/REDUCTASES FAMILY MEMBER"/>
    <property type="match status" value="1"/>
</dbReference>
<evidence type="ECO:0000256" key="1">
    <source>
        <dbReference type="ARBA" id="ARBA00006484"/>
    </source>
</evidence>
<name>A0A285MYK9_9FLAO</name>
<gene>
    <name evidence="2" type="ORF">SAMN06265377_3596</name>
</gene>
<dbReference type="CDD" id="cd05233">
    <property type="entry name" value="SDR_c"/>
    <property type="match status" value="1"/>
</dbReference>